<dbReference type="InterPro" id="IPR051909">
    <property type="entry name" value="MFP_Cation_Efflux"/>
</dbReference>
<organism evidence="3 4">
    <name type="scientific">Pendulispora rubella</name>
    <dbReference type="NCBI Taxonomy" id="2741070"/>
    <lineage>
        <taxon>Bacteria</taxon>
        <taxon>Pseudomonadati</taxon>
        <taxon>Myxococcota</taxon>
        <taxon>Myxococcia</taxon>
        <taxon>Myxococcales</taxon>
        <taxon>Sorangiineae</taxon>
        <taxon>Pendulisporaceae</taxon>
        <taxon>Pendulispora</taxon>
    </lineage>
</organism>
<name>A0ABZ2LAM9_9BACT</name>
<keyword evidence="4" id="KW-1185">Reference proteome</keyword>
<sequence length="96" mass="10133">MAVDNPSHHLRPGQSVHAAITSGDPAHTAILIPHDSVVYVDGKATAFVAETDTRVRPVPVRLGGSDGTRHEVLEGLEAGQRVAATGVFALKSELFR</sequence>
<dbReference type="EMBL" id="CP089983">
    <property type="protein sequence ID" value="WXB06629.1"/>
    <property type="molecule type" value="Genomic_DNA"/>
</dbReference>
<dbReference type="PANTHER" id="PTHR30097">
    <property type="entry name" value="CATION EFFLUX SYSTEM PROTEIN CUSB"/>
    <property type="match status" value="1"/>
</dbReference>
<proteinExistence type="predicted"/>
<dbReference type="RefSeq" id="WP_394836274.1">
    <property type="nucleotide sequence ID" value="NZ_CP089929.1"/>
</dbReference>
<dbReference type="Gene3D" id="2.40.420.20">
    <property type="match status" value="1"/>
</dbReference>
<protein>
    <recommendedName>
        <fullName evidence="2">CzcB-like C-terminal circularly permuted SH3-like domain-containing protein</fullName>
    </recommendedName>
</protein>
<evidence type="ECO:0000259" key="2">
    <source>
        <dbReference type="Pfam" id="PF25975"/>
    </source>
</evidence>
<feature type="domain" description="CzcB-like C-terminal circularly permuted SH3-like" evidence="2">
    <location>
        <begin position="31"/>
        <end position="91"/>
    </location>
</feature>
<dbReference type="Proteomes" id="UP001374803">
    <property type="component" value="Chromosome"/>
</dbReference>
<gene>
    <name evidence="3" type="ORF">LVJ94_05150</name>
</gene>
<dbReference type="PANTHER" id="PTHR30097:SF4">
    <property type="entry name" value="SLR6042 PROTEIN"/>
    <property type="match status" value="1"/>
</dbReference>
<dbReference type="Pfam" id="PF25975">
    <property type="entry name" value="CzcB_C"/>
    <property type="match status" value="1"/>
</dbReference>
<dbReference type="InterPro" id="IPR058649">
    <property type="entry name" value="CzcB_C"/>
</dbReference>
<keyword evidence="1" id="KW-0813">Transport</keyword>
<evidence type="ECO:0000313" key="3">
    <source>
        <dbReference type="EMBL" id="WXB06629.1"/>
    </source>
</evidence>
<reference evidence="3" key="1">
    <citation type="submission" date="2021-12" db="EMBL/GenBank/DDBJ databases">
        <title>Discovery of the Pendulisporaceae a myxobacterial family with distinct sporulation behavior and unique specialized metabolism.</title>
        <authorList>
            <person name="Garcia R."/>
            <person name="Popoff A."/>
            <person name="Bader C.D."/>
            <person name="Loehr J."/>
            <person name="Walesch S."/>
            <person name="Walt C."/>
            <person name="Boldt J."/>
            <person name="Bunk B."/>
            <person name="Haeckl F.J.F.P.J."/>
            <person name="Gunesch A.P."/>
            <person name="Birkelbach J."/>
            <person name="Nuebel U."/>
            <person name="Pietschmann T."/>
            <person name="Bach T."/>
            <person name="Mueller R."/>
        </authorList>
    </citation>
    <scope>NUCLEOTIDE SEQUENCE</scope>
    <source>
        <strain evidence="3">MSr11367</strain>
    </source>
</reference>
<accession>A0ABZ2LAM9</accession>
<evidence type="ECO:0000313" key="4">
    <source>
        <dbReference type="Proteomes" id="UP001374803"/>
    </source>
</evidence>
<evidence type="ECO:0000256" key="1">
    <source>
        <dbReference type="ARBA" id="ARBA00022448"/>
    </source>
</evidence>